<evidence type="ECO:0000313" key="1">
    <source>
        <dbReference type="EMBL" id="MFD1263661.1"/>
    </source>
</evidence>
<proteinExistence type="predicted"/>
<keyword evidence="2" id="KW-1185">Reference proteome</keyword>
<organism evidence="1 2">
    <name type="scientific">Thauera mechernichensis</name>
    <dbReference type="NCBI Taxonomy" id="82788"/>
    <lineage>
        <taxon>Bacteria</taxon>
        <taxon>Pseudomonadati</taxon>
        <taxon>Pseudomonadota</taxon>
        <taxon>Betaproteobacteria</taxon>
        <taxon>Rhodocyclales</taxon>
        <taxon>Zoogloeaceae</taxon>
        <taxon>Thauera</taxon>
    </lineage>
</organism>
<reference evidence="2" key="1">
    <citation type="journal article" date="2019" name="Int. J. Syst. Evol. Microbiol.">
        <title>The Global Catalogue of Microorganisms (GCM) 10K type strain sequencing project: providing services to taxonomists for standard genome sequencing and annotation.</title>
        <authorList>
            <consortium name="The Broad Institute Genomics Platform"/>
            <consortium name="The Broad Institute Genome Sequencing Center for Infectious Disease"/>
            <person name="Wu L."/>
            <person name="Ma J."/>
        </authorList>
    </citation>
    <scope>NUCLEOTIDE SEQUENCE [LARGE SCALE GENOMIC DNA]</scope>
    <source>
        <strain evidence="2">CCUG 48884</strain>
    </source>
</reference>
<accession>A0ABW3WCL1</accession>
<dbReference type="Pfam" id="PF20126">
    <property type="entry name" value="TumE"/>
    <property type="match status" value="1"/>
</dbReference>
<protein>
    <submittedName>
        <fullName evidence="1">Uncharacterized protein</fullName>
    </submittedName>
</protein>
<dbReference type="Proteomes" id="UP001597158">
    <property type="component" value="Unassembled WGS sequence"/>
</dbReference>
<sequence>MSLHPHLASVLATERADCFAAQPRLTQDAMLLELANGVEITVRYAAQDAYSVRWRCPDGKELGIDTAPTHPGLATTPNHLHLAEGLVVADPLTRIGDTAEDNLLRIIDALMQDPLLASERA</sequence>
<comment type="caution">
    <text evidence="1">The sequence shown here is derived from an EMBL/GenBank/DDBJ whole genome shotgun (WGS) entry which is preliminary data.</text>
</comment>
<dbReference type="InterPro" id="IPR045397">
    <property type="entry name" value="TumE-like"/>
</dbReference>
<gene>
    <name evidence="1" type="ORF">ACFQ4M_08690</name>
</gene>
<dbReference type="RefSeq" id="WP_002938391.1">
    <property type="nucleotide sequence ID" value="NZ_JARQZE010000016.1"/>
</dbReference>
<dbReference type="EMBL" id="JBHTMC010000014">
    <property type="protein sequence ID" value="MFD1263661.1"/>
    <property type="molecule type" value="Genomic_DNA"/>
</dbReference>
<name>A0ABW3WCL1_9RHOO</name>
<evidence type="ECO:0000313" key="2">
    <source>
        <dbReference type="Proteomes" id="UP001597158"/>
    </source>
</evidence>